<gene>
    <name evidence="3" type="ORF">FYJ75_02090</name>
</gene>
<evidence type="ECO:0000256" key="1">
    <source>
        <dbReference type="SAM" id="Phobius"/>
    </source>
</evidence>
<comment type="caution">
    <text evidence="3">The sequence shown here is derived from an EMBL/GenBank/DDBJ whole genome shotgun (WGS) entry which is preliminary data.</text>
</comment>
<feature type="chain" id="PRO_5026684789" evidence="2">
    <location>
        <begin position="29"/>
        <end position="743"/>
    </location>
</feature>
<keyword evidence="1" id="KW-0472">Membrane</keyword>
<keyword evidence="1" id="KW-0812">Transmembrane</keyword>
<reference evidence="3 4" key="1">
    <citation type="submission" date="2019-08" db="EMBL/GenBank/DDBJ databases">
        <title>In-depth cultivation of the pig gut microbiome towards novel bacterial diversity and tailored functional studies.</title>
        <authorList>
            <person name="Wylensek D."/>
            <person name="Hitch T.C.A."/>
            <person name="Clavel T."/>
        </authorList>
    </citation>
    <scope>NUCLEOTIDE SEQUENCE [LARGE SCALE GENOMIC DNA]</scope>
    <source>
        <strain evidence="3 4">MUC/MUC-530-WT-4D</strain>
    </source>
</reference>
<evidence type="ECO:0000256" key="2">
    <source>
        <dbReference type="SAM" id="SignalP"/>
    </source>
</evidence>
<name>A0A6L5YMX0_9FIRM</name>
<keyword evidence="1" id="KW-1133">Transmembrane helix</keyword>
<keyword evidence="4" id="KW-1185">Reference proteome</keyword>
<protein>
    <submittedName>
        <fullName evidence="3">Uncharacterized protein</fullName>
    </submittedName>
</protein>
<dbReference type="RefSeq" id="WP_154428351.1">
    <property type="nucleotide sequence ID" value="NZ_VUNI01000002.1"/>
</dbReference>
<sequence length="743" mass="83918">MTKTKRICSYALMLAALGLGSSPLQVEAKECVVDRNDAEMDVLSEGDSLKIGYAVTNNKMQEILEQIPQETKLEELTFYVEPLEDIHITHGTFDEIVLQYVSTEADAEHAPAVCVEQDARTDQVRVIGGNAKIATNEPLKTLTLGEIDGQKKGRICENEILQHVQIGADVQSLSVLHKTMDSDYIYGTESVRGAQDYNNYAGDCILEPGYSVGNIDLYEYYYDGVLEKDVLLCKEFAPADQMPYGMQDAEPTLFRKGEWNSELFPLEKRTDWQQNYEKEQGYVFAYQGSFTDGKMHWKRTAEKDGRYLSSYELEEAFSQDRIPADSRLIIEGDLTKPVKLNGNYDNLTLRTGLIEVMGNVKELVIQDRTRFFPETGGLEVRVNGDVSRLVLLGDCVDTQLIINGSIGVGRKSSCVRGPDELGYAYFSIAKEESGLIWADGMPAEGIYFYEDEACSGAGYRISGSPQQNAARFGVDYRGQQNYYNRIAFDNLGMEFSMALLTEEEQKNILAQICGKTDEHLDYAGLAFALSPMSYYETEDGLYMTEDAGAWHRMASEPVEFQMRLPDEWIQKESYFSREPALIQYYIVRMHRNPQTGELEYALLDCEKEGALLRFMTDRFSTFAVIRGTMTIPEDVPEQEREEMPEKLPEQEVETIPEIMPVTESEEAPVSGKNMTVLSTEMTEKETEPSITHTYAPDTGDDTPDICGLFASFLVGMFIICWLCAICWSKNKKLPFDTLIFMVK</sequence>
<dbReference type="AlphaFoldDB" id="A0A6L5YMX0"/>
<feature type="signal peptide" evidence="2">
    <location>
        <begin position="1"/>
        <end position="28"/>
    </location>
</feature>
<dbReference type="EMBL" id="VUNI01000002">
    <property type="protein sequence ID" value="MST73824.1"/>
    <property type="molecule type" value="Genomic_DNA"/>
</dbReference>
<organism evidence="3 4">
    <name type="scientific">Roseburia porci</name>
    <dbReference type="NCBI Taxonomy" id="2605790"/>
    <lineage>
        <taxon>Bacteria</taxon>
        <taxon>Bacillati</taxon>
        <taxon>Bacillota</taxon>
        <taxon>Clostridia</taxon>
        <taxon>Lachnospirales</taxon>
        <taxon>Lachnospiraceae</taxon>
        <taxon>Roseburia</taxon>
    </lineage>
</organism>
<evidence type="ECO:0000313" key="4">
    <source>
        <dbReference type="Proteomes" id="UP000474024"/>
    </source>
</evidence>
<proteinExistence type="predicted"/>
<feature type="transmembrane region" description="Helical" evidence="1">
    <location>
        <begin position="708"/>
        <end position="727"/>
    </location>
</feature>
<dbReference type="Proteomes" id="UP000474024">
    <property type="component" value="Unassembled WGS sequence"/>
</dbReference>
<keyword evidence="2" id="KW-0732">Signal</keyword>
<accession>A0A6L5YMX0</accession>
<evidence type="ECO:0000313" key="3">
    <source>
        <dbReference type="EMBL" id="MST73824.1"/>
    </source>
</evidence>